<protein>
    <submittedName>
        <fullName evidence="2">Uncharacterized protein</fullName>
    </submittedName>
</protein>
<evidence type="ECO:0000313" key="2">
    <source>
        <dbReference type="EMBL" id="CAH0383342.1"/>
    </source>
</evidence>
<evidence type="ECO:0000256" key="1">
    <source>
        <dbReference type="SAM" id="MobiDB-lite"/>
    </source>
</evidence>
<reference evidence="2" key="1">
    <citation type="submission" date="2021-12" db="EMBL/GenBank/DDBJ databases">
        <authorList>
            <person name="King R."/>
        </authorList>
    </citation>
    <scope>NUCLEOTIDE SEQUENCE</scope>
</reference>
<accession>A0A9P0A3F6</accession>
<sequence length="120" mass="13473">MEKNGFLSLPTPSKDELSLPTPSKDERSLPTPLKDGFPLPAPSRHQSPVPNPSENELPKSGPDKTEASTPFGKKEDDPNAKYRGLDRHSNFALTATLAFDDLYYRNHMAIIKNIEREKRE</sequence>
<dbReference type="AlphaFoldDB" id="A0A9P0A3F6"/>
<feature type="compositionally biased region" description="Polar residues" evidence="1">
    <location>
        <begin position="44"/>
        <end position="54"/>
    </location>
</feature>
<feature type="compositionally biased region" description="Basic and acidic residues" evidence="1">
    <location>
        <begin position="13"/>
        <end position="28"/>
    </location>
</feature>
<feature type="region of interest" description="Disordered" evidence="1">
    <location>
        <begin position="1"/>
        <end position="87"/>
    </location>
</feature>
<name>A0A9P0A3F6_BEMTA</name>
<dbReference type="EMBL" id="OU963871">
    <property type="protein sequence ID" value="CAH0383342.1"/>
    <property type="molecule type" value="Genomic_DNA"/>
</dbReference>
<organism evidence="2 3">
    <name type="scientific">Bemisia tabaci</name>
    <name type="common">Sweetpotato whitefly</name>
    <name type="synonym">Aleurodes tabaci</name>
    <dbReference type="NCBI Taxonomy" id="7038"/>
    <lineage>
        <taxon>Eukaryota</taxon>
        <taxon>Metazoa</taxon>
        <taxon>Ecdysozoa</taxon>
        <taxon>Arthropoda</taxon>
        <taxon>Hexapoda</taxon>
        <taxon>Insecta</taxon>
        <taxon>Pterygota</taxon>
        <taxon>Neoptera</taxon>
        <taxon>Paraneoptera</taxon>
        <taxon>Hemiptera</taxon>
        <taxon>Sternorrhyncha</taxon>
        <taxon>Aleyrodoidea</taxon>
        <taxon>Aleyrodidae</taxon>
        <taxon>Aleyrodinae</taxon>
        <taxon>Bemisia</taxon>
    </lineage>
</organism>
<evidence type="ECO:0000313" key="3">
    <source>
        <dbReference type="Proteomes" id="UP001152759"/>
    </source>
</evidence>
<feature type="compositionally biased region" description="Basic and acidic residues" evidence="1">
    <location>
        <begin position="61"/>
        <end position="87"/>
    </location>
</feature>
<dbReference type="Proteomes" id="UP001152759">
    <property type="component" value="Chromosome 10"/>
</dbReference>
<gene>
    <name evidence="2" type="ORF">BEMITA_LOCUS2802</name>
</gene>
<proteinExistence type="predicted"/>
<keyword evidence="3" id="KW-1185">Reference proteome</keyword>